<dbReference type="GO" id="GO:0016746">
    <property type="term" value="F:acyltransferase activity"/>
    <property type="evidence" value="ECO:0007669"/>
    <property type="project" value="InterPro"/>
</dbReference>
<dbReference type="AlphaFoldDB" id="A0A9Q7AA92"/>
<dbReference type="KEGG" id="aram:KAR29_04195"/>
<feature type="domain" description="DUF5940" evidence="1">
    <location>
        <begin position="347"/>
        <end position="510"/>
    </location>
</feature>
<evidence type="ECO:0000313" key="3">
    <source>
        <dbReference type="Proteomes" id="UP000671879"/>
    </source>
</evidence>
<accession>A0A9Q7AA92</accession>
<proteinExistence type="predicted"/>
<evidence type="ECO:0000313" key="2">
    <source>
        <dbReference type="EMBL" id="QTX33106.1"/>
    </source>
</evidence>
<protein>
    <submittedName>
        <fullName evidence="2">Glycine reductase</fullName>
    </submittedName>
</protein>
<dbReference type="RefSeq" id="WP_274374381.1">
    <property type="nucleotide sequence ID" value="NZ_CP072943.1"/>
</dbReference>
<dbReference type="Proteomes" id="UP000671879">
    <property type="component" value="Chromosome"/>
</dbReference>
<gene>
    <name evidence="2" type="ORF">KAR29_04195</name>
</gene>
<keyword evidence="3" id="KW-1185">Reference proteome</keyword>
<dbReference type="Pfam" id="PF19364">
    <property type="entry name" value="DUF5940"/>
    <property type="match status" value="1"/>
</dbReference>
<dbReference type="NCBIfam" id="NF040746">
    <property type="entry name" value="reduct_C_beta"/>
    <property type="match status" value="1"/>
</dbReference>
<evidence type="ECO:0000259" key="1">
    <source>
        <dbReference type="Pfam" id="PF19364"/>
    </source>
</evidence>
<organism evidence="2 3">
    <name type="scientific">Aminithiophilus ramosus</name>
    <dbReference type="NCBI Taxonomy" id="3029084"/>
    <lineage>
        <taxon>Bacteria</taxon>
        <taxon>Thermotogati</taxon>
        <taxon>Synergistota</taxon>
        <taxon>Synergistia</taxon>
        <taxon>Synergistales</taxon>
        <taxon>Aminithiophilaceae</taxon>
        <taxon>Aminithiophilus</taxon>
    </lineage>
</organism>
<dbReference type="InterPro" id="IPR045984">
    <property type="entry name" value="DUF5940"/>
</dbReference>
<name>A0A9Q7AA92_9BACT</name>
<dbReference type="InterPro" id="IPR016039">
    <property type="entry name" value="Thiolase-like"/>
</dbReference>
<dbReference type="EMBL" id="CP072943">
    <property type="protein sequence ID" value="QTX33106.1"/>
    <property type="molecule type" value="Genomic_DNA"/>
</dbReference>
<dbReference type="SUPFAM" id="SSF53901">
    <property type="entry name" value="Thiolase-like"/>
    <property type="match status" value="1"/>
</dbReference>
<sequence length="512" mass="54593">MTTAAIKATAYALNHVPELARLYGNTPWIERKTKKETEFLEKLPGHLWTFDQAASYAPNRAYIGAIGLDELARSPKPWHENLAEEPCRYGRYGEIMPEEEFLGLLDICDVFDLVWLERDFASDVAQRLDRHPLVTEAMKKRLEKGHPLVEIDDEVRDRHALPLSLGGRIVGCVRQGHDVDECLEAYVLLENLACKAGGVLALLHLLKNAAMAPEEVHYVIECSEEAAGDMNQRGGGNFAKAVAEIAGCVNASGMDVRGFCAGPVNAVIAGASLVAAGAQPNCVVLGGGAVPKLFMNAKDHVRKGLPALEDVLGNFALLLVADDGTMPVIRLDALGKHTVGAGASPQAVTTALVLEPLQKVGLSFADVDRYAAELHNAEVTLPAGAGDVPLANAKMIAALAVMKGQLEKADMMDFVARRGLIGFAPTQGHIPSGVPFLGHACDAISAGTMRRAMIIGKGSLFLARLTNLADGASFLVEAGRPKEVAARGLDREAVRQMILEALGDVARALKGD</sequence>
<reference evidence="3" key="1">
    <citation type="submission" date="2021-04" db="EMBL/GenBank/DDBJ databases">
        <title>A novel Synergistetes isolate from a pyrite-forming mixed culture.</title>
        <authorList>
            <person name="Bunk B."/>
            <person name="Sproer C."/>
            <person name="Spring S."/>
            <person name="Pester M."/>
        </authorList>
    </citation>
    <scope>NUCLEOTIDE SEQUENCE [LARGE SCALE GENOMIC DNA]</scope>
    <source>
        <strain evidence="3">J.5.4.2-T.3.5.2</strain>
    </source>
</reference>
<dbReference type="Gene3D" id="3.40.47.10">
    <property type="match status" value="1"/>
</dbReference>